<dbReference type="AlphaFoldDB" id="A0A061AXC0"/>
<dbReference type="Pfam" id="PF11710">
    <property type="entry name" value="Git3"/>
    <property type="match status" value="1"/>
</dbReference>
<evidence type="ECO:0000256" key="5">
    <source>
        <dbReference type="SAM" id="MobiDB-lite"/>
    </source>
</evidence>
<proteinExistence type="predicted"/>
<accession>A0A061AXC0</accession>
<feature type="transmembrane region" description="Helical" evidence="6">
    <location>
        <begin position="374"/>
        <end position="397"/>
    </location>
</feature>
<dbReference type="GO" id="GO:0007189">
    <property type="term" value="P:adenylate cyclase-activating G protein-coupled receptor signaling pathway"/>
    <property type="evidence" value="ECO:0007669"/>
    <property type="project" value="TreeGrafter"/>
</dbReference>
<evidence type="ECO:0000256" key="2">
    <source>
        <dbReference type="ARBA" id="ARBA00022692"/>
    </source>
</evidence>
<dbReference type="GO" id="GO:0005886">
    <property type="term" value="C:plasma membrane"/>
    <property type="evidence" value="ECO:0007669"/>
    <property type="project" value="TreeGrafter"/>
</dbReference>
<dbReference type="EMBL" id="LK052939">
    <property type="protein sequence ID" value="CDR39361.1"/>
    <property type="molecule type" value="Genomic_DNA"/>
</dbReference>
<feature type="transmembrane region" description="Helical" evidence="6">
    <location>
        <begin position="85"/>
        <end position="104"/>
    </location>
</feature>
<gene>
    <name evidence="8" type="ORF">RHTO0S_04e04324g</name>
</gene>
<dbReference type="PANTHER" id="PTHR23112">
    <property type="entry name" value="G PROTEIN-COUPLED RECEPTOR 157-RELATED"/>
    <property type="match status" value="1"/>
</dbReference>
<dbReference type="OrthoDB" id="100006at2759"/>
<evidence type="ECO:0000313" key="8">
    <source>
        <dbReference type="EMBL" id="CDR39361.1"/>
    </source>
</evidence>
<name>A0A061AXC0_RHOTO</name>
<keyword evidence="3 6" id="KW-1133">Transmembrane helix</keyword>
<dbReference type="InterPro" id="IPR023041">
    <property type="entry name" value="Glucose_rcpt_Git3-like_N"/>
</dbReference>
<keyword evidence="2 6" id="KW-0812">Transmembrane</keyword>
<reference evidence="8" key="1">
    <citation type="journal article" date="2014" name="Genome Announc.">
        <title>Draft genome sequence of Rhodosporidium toruloides CECT1137, an oleaginous yeast of biotechnological interest.</title>
        <authorList>
            <person name="Morin N."/>
            <person name="Calcas X."/>
            <person name="Devillers H."/>
            <person name="Durrens P."/>
            <person name="Sherman D.J."/>
            <person name="Nicaud J.-M."/>
            <person name="Neuveglise C."/>
        </authorList>
    </citation>
    <scope>NUCLEOTIDE SEQUENCE</scope>
    <source>
        <strain evidence="8">CECT1137</strain>
    </source>
</reference>
<evidence type="ECO:0000256" key="4">
    <source>
        <dbReference type="ARBA" id="ARBA00023136"/>
    </source>
</evidence>
<feature type="compositionally biased region" description="Basic and acidic residues" evidence="5">
    <location>
        <begin position="235"/>
        <end position="251"/>
    </location>
</feature>
<feature type="transmembrane region" description="Helical" evidence="6">
    <location>
        <begin position="168"/>
        <end position="192"/>
    </location>
</feature>
<feature type="region of interest" description="Disordered" evidence="5">
    <location>
        <begin position="231"/>
        <end position="298"/>
    </location>
</feature>
<feature type="domain" description="Glucose receptor Git3-like N-terminal" evidence="7">
    <location>
        <begin position="10"/>
        <end position="196"/>
    </location>
</feature>
<organism evidence="8">
    <name type="scientific">Rhodotorula toruloides</name>
    <name type="common">Yeast</name>
    <name type="synonym">Rhodosporidium toruloides</name>
    <dbReference type="NCBI Taxonomy" id="5286"/>
    <lineage>
        <taxon>Eukaryota</taxon>
        <taxon>Fungi</taxon>
        <taxon>Dikarya</taxon>
        <taxon>Basidiomycota</taxon>
        <taxon>Pucciniomycotina</taxon>
        <taxon>Microbotryomycetes</taxon>
        <taxon>Sporidiobolales</taxon>
        <taxon>Sporidiobolaceae</taxon>
        <taxon>Rhodotorula</taxon>
    </lineage>
</organism>
<feature type="transmembrane region" description="Helical" evidence="6">
    <location>
        <begin position="124"/>
        <end position="148"/>
    </location>
</feature>
<evidence type="ECO:0000256" key="6">
    <source>
        <dbReference type="SAM" id="Phobius"/>
    </source>
</evidence>
<feature type="transmembrane region" description="Helical" evidence="6">
    <location>
        <begin position="12"/>
        <end position="34"/>
    </location>
</feature>
<dbReference type="SUPFAM" id="SSF81321">
    <property type="entry name" value="Family A G protein-coupled receptor-like"/>
    <property type="match status" value="1"/>
</dbReference>
<evidence type="ECO:0000259" key="7">
    <source>
        <dbReference type="Pfam" id="PF11710"/>
    </source>
</evidence>
<comment type="subcellular location">
    <subcellularLocation>
        <location evidence="1">Membrane</location>
        <topology evidence="1">Multi-pass membrane protein</topology>
    </subcellularLocation>
</comment>
<dbReference type="Gene3D" id="1.20.1070.10">
    <property type="entry name" value="Rhodopsin 7-helix transmembrane proteins"/>
    <property type="match status" value="1"/>
</dbReference>
<evidence type="ECO:0000256" key="1">
    <source>
        <dbReference type="ARBA" id="ARBA00004141"/>
    </source>
</evidence>
<feature type="transmembrane region" description="Helical" evidence="6">
    <location>
        <begin position="417"/>
        <end position="436"/>
    </location>
</feature>
<sequence>MPALSADSWQNIVSVVFSALSAAGALAIISGFVLTPQRQHLRVKLILGLGITDFVQAVTTLSGNVLELSGHPYKTNSSSCLGSAFVYQACVLCNACWTLVIALVTYTTLAHPFSRLTTLLEHRLAFSAITAGVLVIGLTPAIATTAVYDMADAAGVCFMKPGTQAGNLVLFVPRAATLAAVICLYVALFIFFRRRNMKLLDMSTNDEEGQEHDAPAPKRMSLSSLRGRLPVWNRRQSEMEDGGVRTAEKPAHRPLAPIPGSPVAFSQPFDDAAPPSQPFPKLDNSSSPPPPHRSDVHLPCREVRQPSSVTQVDLDEALHDADLHPPKDVASPSIPRFKRFSSHAFSAQQSASGNATPERAAYRPLSPRQLNKRLSLLMALYPLAYSCLVAVSIARLIQQLATKQIPSAGLAWTSRYLIFSQGLVDGVLYVVVQLAFRAWTRRAQGGGSGGTGTGQGRATV</sequence>
<keyword evidence="4 6" id="KW-0472">Membrane</keyword>
<dbReference type="PANTHER" id="PTHR23112:SF0">
    <property type="entry name" value="TRANSMEMBRANE PROTEIN 116"/>
    <property type="match status" value="1"/>
</dbReference>
<protein>
    <submittedName>
        <fullName evidence="8">RHTO0S04e04324g1_1</fullName>
    </submittedName>
</protein>
<evidence type="ECO:0000256" key="3">
    <source>
        <dbReference type="ARBA" id="ARBA00022989"/>
    </source>
</evidence>
<dbReference type="GO" id="GO:0004930">
    <property type="term" value="F:G protein-coupled receptor activity"/>
    <property type="evidence" value="ECO:0007669"/>
    <property type="project" value="TreeGrafter"/>
</dbReference>